<feature type="binding site" evidence="9">
    <location>
        <position position="308"/>
    </location>
    <ligand>
        <name>3',5'-cyclic AMP</name>
        <dbReference type="ChEBI" id="CHEBI:58165"/>
        <label>1</label>
    </ligand>
</feature>
<dbReference type="PIRSF" id="PIRSF000548">
    <property type="entry name" value="PK_regulatory"/>
    <property type="match status" value="1"/>
</dbReference>
<dbReference type="InterPro" id="IPR000595">
    <property type="entry name" value="cNMP-bd_dom"/>
</dbReference>
<keyword evidence="13" id="KW-1185">Reference proteome</keyword>
<dbReference type="GO" id="GO:0005829">
    <property type="term" value="C:cytosol"/>
    <property type="evidence" value="ECO:0007669"/>
    <property type="project" value="TreeGrafter"/>
</dbReference>
<dbReference type="SUPFAM" id="SSF47391">
    <property type="entry name" value="Dimerization-anchoring domain of cAMP-dependent PK regulatory subunit"/>
    <property type="match status" value="1"/>
</dbReference>
<evidence type="ECO:0000256" key="10">
    <source>
        <dbReference type="SAM" id="MobiDB-lite"/>
    </source>
</evidence>
<dbReference type="KEGG" id="cdep:91089917"/>
<evidence type="ECO:0000256" key="4">
    <source>
        <dbReference type="ARBA" id="ARBA00022566"/>
    </source>
</evidence>
<dbReference type="FunFam" id="2.60.120.10:FF:000006">
    <property type="entry name" value="cAMP-dependent protein kinase type I-alpha regulatory subunit"/>
    <property type="match status" value="1"/>
</dbReference>
<evidence type="ECO:0000313" key="13">
    <source>
        <dbReference type="Proteomes" id="UP000094043"/>
    </source>
</evidence>
<dbReference type="SUPFAM" id="SSF51206">
    <property type="entry name" value="cAMP-binding domain-like"/>
    <property type="match status" value="2"/>
</dbReference>
<evidence type="ECO:0000256" key="9">
    <source>
        <dbReference type="PIRSR" id="PIRSR000548-1"/>
    </source>
</evidence>
<dbReference type="GO" id="GO:0034236">
    <property type="term" value="F:protein kinase A catalytic subunit binding"/>
    <property type="evidence" value="ECO:0007669"/>
    <property type="project" value="TreeGrafter"/>
</dbReference>
<dbReference type="Gene3D" id="2.60.120.10">
    <property type="entry name" value="Jelly Rolls"/>
    <property type="match status" value="2"/>
</dbReference>
<dbReference type="Pfam" id="PF02197">
    <property type="entry name" value="RIIa"/>
    <property type="match status" value="1"/>
</dbReference>
<dbReference type="InterPro" id="IPR014710">
    <property type="entry name" value="RmlC-like_jellyroll"/>
</dbReference>
<reference evidence="12" key="3">
    <citation type="submission" date="2024-01" db="EMBL/GenBank/DDBJ databases">
        <authorList>
            <person name="Coelho M.A."/>
            <person name="David-Palma M."/>
            <person name="Shea T."/>
            <person name="Sun S."/>
            <person name="Cuomo C.A."/>
            <person name="Heitman J."/>
        </authorList>
    </citation>
    <scope>NUCLEOTIDE SEQUENCE</scope>
    <source>
        <strain evidence="12">CBS 7841</strain>
    </source>
</reference>
<dbReference type="Gene3D" id="1.20.890.10">
    <property type="entry name" value="cAMP-dependent protein kinase regulatory subunit, dimerization-anchoring domain"/>
    <property type="match status" value="1"/>
</dbReference>
<dbReference type="FunFam" id="2.60.120.10:FF:000039">
    <property type="entry name" value="cAMP-dependent protein kinase regulatory subunit"/>
    <property type="match status" value="1"/>
</dbReference>
<reference evidence="12" key="2">
    <citation type="journal article" date="2022" name="Elife">
        <title>Obligate sexual reproduction of a homothallic fungus closely related to the Cryptococcus pathogenic species complex.</title>
        <authorList>
            <person name="Passer A.R."/>
            <person name="Clancey S.A."/>
            <person name="Shea T."/>
            <person name="David-Palma M."/>
            <person name="Averette A.F."/>
            <person name="Boekhout T."/>
            <person name="Porcel B.M."/>
            <person name="Nowrousian M."/>
            <person name="Cuomo C.A."/>
            <person name="Sun S."/>
            <person name="Heitman J."/>
            <person name="Coelho M.A."/>
        </authorList>
    </citation>
    <scope>NUCLEOTIDE SEQUENCE</scope>
    <source>
        <strain evidence="12">CBS 7841</strain>
    </source>
</reference>
<dbReference type="GO" id="GO:0005634">
    <property type="term" value="C:nucleus"/>
    <property type="evidence" value="ECO:0007669"/>
    <property type="project" value="TreeGrafter"/>
</dbReference>
<dbReference type="InterPro" id="IPR012198">
    <property type="entry name" value="cAMP_dep_PK_reg_su"/>
</dbReference>
<dbReference type="AlphaFoldDB" id="A0AAJ8JXW0"/>
<feature type="domain" description="Cyclic nucleotide-binding" evidence="11">
    <location>
        <begin position="352"/>
        <end position="470"/>
    </location>
</feature>
<dbReference type="PROSITE" id="PS00888">
    <property type="entry name" value="CNMP_BINDING_1"/>
    <property type="match status" value="2"/>
</dbReference>
<organism evidence="12 13">
    <name type="scientific">Cryptococcus depauperatus CBS 7841</name>
    <dbReference type="NCBI Taxonomy" id="1295531"/>
    <lineage>
        <taxon>Eukaryota</taxon>
        <taxon>Fungi</taxon>
        <taxon>Dikarya</taxon>
        <taxon>Basidiomycota</taxon>
        <taxon>Agaricomycotina</taxon>
        <taxon>Tremellomycetes</taxon>
        <taxon>Tremellales</taxon>
        <taxon>Cryptococcaceae</taxon>
        <taxon>Cryptococcus</taxon>
    </lineage>
</organism>
<dbReference type="Pfam" id="PF00027">
    <property type="entry name" value="cNMP_binding"/>
    <property type="match status" value="2"/>
</dbReference>
<dbReference type="GO" id="GO:0030552">
    <property type="term" value="F:cAMP binding"/>
    <property type="evidence" value="ECO:0007669"/>
    <property type="project" value="UniProtKB-KW"/>
</dbReference>
<evidence type="ECO:0000313" key="12">
    <source>
        <dbReference type="EMBL" id="WVN90472.1"/>
    </source>
</evidence>
<keyword evidence="3" id="KW-0597">Phosphoprotein</keyword>
<dbReference type="Proteomes" id="UP000094043">
    <property type="component" value="Chromosome 7"/>
</dbReference>
<dbReference type="SMART" id="SM00394">
    <property type="entry name" value="RIIa"/>
    <property type="match status" value="1"/>
</dbReference>
<feature type="region of interest" description="Disordered" evidence="10">
    <location>
        <begin position="38"/>
        <end position="149"/>
    </location>
</feature>
<dbReference type="RefSeq" id="XP_066071172.1">
    <property type="nucleotide sequence ID" value="XM_066215075.1"/>
</dbReference>
<evidence type="ECO:0000256" key="2">
    <source>
        <dbReference type="ARBA" id="ARBA00020355"/>
    </source>
</evidence>
<protein>
    <recommendedName>
        <fullName evidence="2 8">cAMP-dependent protein kinase regulatory subunit</fullName>
    </recommendedName>
</protein>
<feature type="binding site" evidence="9">
    <location>
        <position position="422"/>
    </location>
    <ligand>
        <name>3',5'-cyclic AMP</name>
        <dbReference type="ChEBI" id="CHEBI:58165"/>
        <label>2</label>
    </ligand>
</feature>
<feature type="binding site" evidence="9">
    <location>
        <position position="431"/>
    </location>
    <ligand>
        <name>3',5'-cyclic AMP</name>
        <dbReference type="ChEBI" id="CHEBI:58165"/>
        <label>2</label>
    </ligand>
</feature>
<keyword evidence="7 8" id="KW-0114">cAMP</keyword>
<dbReference type="GO" id="GO:0005952">
    <property type="term" value="C:cAMP-dependent protein kinase complex"/>
    <property type="evidence" value="ECO:0007669"/>
    <property type="project" value="InterPro"/>
</dbReference>
<dbReference type="InterPro" id="IPR003117">
    <property type="entry name" value="cAMP_dep_PK_reg_su_I/II_a/b"/>
</dbReference>
<sequence>MSASWTAILNELNRDVAREQPTDVIQWAADWFHNKLRQERQASSGPDARREPLDSITFNNAGPGDRQPHSMSPYSEMGPTDSPFGEPAARRATAPTGSNFSAAPIFSAPFASGDRSPFGTERGETQFNTSPFGKAAQSTEHDDPPVPTYALGRRTSVSAESLAPSNQRVFTSTAGLEATMEEDSSSPNATSVTDATPVFPKTDEQLARIRRAFKPNFLFRNLDEEQEADVLAAMKEVTIGPNEVIIEQGAAGDYFYVVESGKLDVYIKKEGQVIDTKKGDKPHLGKKVAECSEGSSFGELALMHNSPRAASILSLTPCTLWALDRVSFRIILLDHTSRKRRLYESFLSEVPILASLQPQERAKIADVLESRTYTEGQDVIKQGDAGDEFFLIESGNAVAIKTDADGTETIVKRLEQGEYFGELALLNRRTRAATIRAEGPQKLRVAALGEQAFTRLLGPVRDIMARSVSERYGFSSGKGSI</sequence>
<name>A0AAJ8JXW0_9TREE</name>
<dbReference type="EMBL" id="CP143790">
    <property type="protein sequence ID" value="WVN90472.1"/>
    <property type="molecule type" value="Genomic_DNA"/>
</dbReference>
<keyword evidence="4 8" id="KW-0116">cAMP-binding</keyword>
<dbReference type="CDD" id="cd00038">
    <property type="entry name" value="CAP_ED"/>
    <property type="match status" value="2"/>
</dbReference>
<evidence type="ECO:0000256" key="1">
    <source>
        <dbReference type="ARBA" id="ARBA00005753"/>
    </source>
</evidence>
<keyword evidence="6 8" id="KW-0547">Nucleotide-binding</keyword>
<comment type="similarity">
    <text evidence="1 8">Belongs to the cAMP-dependent kinase regulatory chain family.</text>
</comment>
<evidence type="ECO:0000256" key="7">
    <source>
        <dbReference type="ARBA" id="ARBA00023149"/>
    </source>
</evidence>
<dbReference type="InterPro" id="IPR018488">
    <property type="entry name" value="cNMP-bd_CS"/>
</dbReference>
<dbReference type="PANTHER" id="PTHR11635:SF152">
    <property type="entry name" value="CAMP-DEPENDENT PROTEIN KINASE TYPE I REGULATORY SUBUNIT-RELATED"/>
    <property type="match status" value="1"/>
</dbReference>
<evidence type="ECO:0000259" key="11">
    <source>
        <dbReference type="PROSITE" id="PS50042"/>
    </source>
</evidence>
<gene>
    <name evidence="12" type="ORF">L203_105708</name>
</gene>
<dbReference type="SMART" id="SM00100">
    <property type="entry name" value="cNMP"/>
    <property type="match status" value="2"/>
</dbReference>
<feature type="domain" description="Cyclic nucleotide-binding" evidence="11">
    <location>
        <begin position="218"/>
        <end position="349"/>
    </location>
</feature>
<feature type="compositionally biased region" description="Low complexity" evidence="10">
    <location>
        <begin position="98"/>
        <end position="112"/>
    </location>
</feature>
<dbReference type="CDD" id="cd12098">
    <property type="entry name" value="DD_R_ScPKA-like"/>
    <property type="match status" value="1"/>
</dbReference>
<dbReference type="GeneID" id="91089917"/>
<evidence type="ECO:0000256" key="8">
    <source>
        <dbReference type="PIRNR" id="PIRNR000548"/>
    </source>
</evidence>
<feature type="binding site" evidence="9">
    <location>
        <position position="299"/>
    </location>
    <ligand>
        <name>3',5'-cyclic AMP</name>
        <dbReference type="ChEBI" id="CHEBI:58165"/>
        <label>1</label>
    </ligand>
</feature>
<dbReference type="InterPro" id="IPR050503">
    <property type="entry name" value="cAMP-dep_PK_reg_su-like"/>
</dbReference>
<evidence type="ECO:0000256" key="5">
    <source>
        <dbReference type="ARBA" id="ARBA00022737"/>
    </source>
</evidence>
<keyword evidence="5" id="KW-0677">Repeat</keyword>
<dbReference type="InterPro" id="IPR018490">
    <property type="entry name" value="cNMP-bd_dom_sf"/>
</dbReference>
<dbReference type="PROSITE" id="PS50042">
    <property type="entry name" value="CNMP_BINDING_3"/>
    <property type="match status" value="2"/>
</dbReference>
<accession>A0AAJ8JXW0</accession>
<evidence type="ECO:0000256" key="3">
    <source>
        <dbReference type="ARBA" id="ARBA00022553"/>
    </source>
</evidence>
<dbReference type="GO" id="GO:0004862">
    <property type="term" value="F:cAMP-dependent protein kinase inhibitor activity"/>
    <property type="evidence" value="ECO:0007669"/>
    <property type="project" value="TreeGrafter"/>
</dbReference>
<dbReference type="GO" id="GO:0033554">
    <property type="term" value="P:cellular response to stress"/>
    <property type="evidence" value="ECO:0007669"/>
    <property type="project" value="UniProtKB-ARBA"/>
</dbReference>
<comment type="subunit">
    <text evidence="8">Tetramer, composed of 2 regulatory (R) and 2 catalytic (C) subunits. In the presence of cAMP it dissociates into 2 active monomeric C subunits and an R dimer.</text>
</comment>
<dbReference type="PANTHER" id="PTHR11635">
    <property type="entry name" value="CAMP-DEPENDENT PROTEIN KINASE REGULATORY CHAIN"/>
    <property type="match status" value="1"/>
</dbReference>
<proteinExistence type="inferred from homology"/>
<dbReference type="PROSITE" id="PS00889">
    <property type="entry name" value="CNMP_BINDING_2"/>
    <property type="match status" value="2"/>
</dbReference>
<dbReference type="PRINTS" id="PR00103">
    <property type="entry name" value="CAMPKINASE"/>
</dbReference>
<evidence type="ECO:0000256" key="6">
    <source>
        <dbReference type="ARBA" id="ARBA00022741"/>
    </source>
</evidence>
<reference evidence="12" key="1">
    <citation type="submission" date="2016-06" db="EMBL/GenBank/DDBJ databases">
        <authorList>
            <person name="Cuomo C."/>
            <person name="Litvintseva A."/>
            <person name="Heitman J."/>
            <person name="Chen Y."/>
            <person name="Sun S."/>
            <person name="Springer D."/>
            <person name="Dromer F."/>
            <person name="Young S."/>
            <person name="Zeng Q."/>
            <person name="Chapman S."/>
            <person name="Gujja S."/>
            <person name="Saif S."/>
            <person name="Birren B."/>
        </authorList>
    </citation>
    <scope>NUCLEOTIDE SEQUENCE</scope>
    <source>
        <strain evidence="12">CBS 7841</strain>
    </source>
</reference>